<dbReference type="GO" id="GO:0003677">
    <property type="term" value="F:DNA binding"/>
    <property type="evidence" value="ECO:0007669"/>
    <property type="project" value="UniProtKB-UniRule"/>
</dbReference>
<dbReference type="Gene3D" id="1.10.10.60">
    <property type="entry name" value="Homeodomain-like"/>
    <property type="match status" value="1"/>
</dbReference>
<dbReference type="PROSITE" id="PS50960">
    <property type="entry name" value="HTH_PSQ"/>
    <property type="match status" value="1"/>
</dbReference>
<evidence type="ECO:0000259" key="7">
    <source>
        <dbReference type="PROSITE" id="PS50960"/>
    </source>
</evidence>
<evidence type="ECO:0000256" key="4">
    <source>
        <dbReference type="PROSITE-ProRule" id="PRU00320"/>
    </source>
</evidence>
<evidence type="ECO:0000259" key="6">
    <source>
        <dbReference type="PROSITE" id="PS50097"/>
    </source>
</evidence>
<evidence type="ECO:0000256" key="2">
    <source>
        <dbReference type="ARBA" id="ARBA00023125"/>
    </source>
</evidence>
<feature type="DNA-binding region" description="H-T-H motif" evidence="4">
    <location>
        <begin position="356"/>
        <end position="376"/>
    </location>
</feature>
<feature type="domain" description="BTB" evidence="6">
    <location>
        <begin position="32"/>
        <end position="98"/>
    </location>
</feature>
<feature type="compositionally biased region" description="Low complexity" evidence="5">
    <location>
        <begin position="134"/>
        <end position="163"/>
    </location>
</feature>
<dbReference type="SUPFAM" id="SSF46689">
    <property type="entry name" value="Homeodomain-like"/>
    <property type="match status" value="1"/>
</dbReference>
<comment type="caution">
    <text evidence="8">The sequence shown here is derived from an EMBL/GenBank/DDBJ whole genome shotgun (WGS) entry which is preliminary data.</text>
</comment>
<feature type="compositionally biased region" description="Polar residues" evidence="5">
    <location>
        <begin position="479"/>
        <end position="488"/>
    </location>
</feature>
<dbReference type="SUPFAM" id="SSF54695">
    <property type="entry name" value="POZ domain"/>
    <property type="match status" value="1"/>
</dbReference>
<feature type="compositionally biased region" description="Basic and acidic residues" evidence="5">
    <location>
        <begin position="546"/>
        <end position="594"/>
    </location>
</feature>
<dbReference type="InterPro" id="IPR051095">
    <property type="entry name" value="Dros_DevTransReg"/>
</dbReference>
<dbReference type="EMBL" id="JARGDH010000003">
    <property type="protein sequence ID" value="KAL0272995.1"/>
    <property type="molecule type" value="Genomic_DNA"/>
</dbReference>
<comment type="subcellular location">
    <subcellularLocation>
        <location evidence="1 4">Nucleus</location>
    </subcellularLocation>
</comment>
<dbReference type="Pfam" id="PF00651">
    <property type="entry name" value="BTB"/>
    <property type="match status" value="1"/>
</dbReference>
<dbReference type="InterPro" id="IPR011333">
    <property type="entry name" value="SKP1/BTB/POZ_sf"/>
</dbReference>
<evidence type="ECO:0000256" key="3">
    <source>
        <dbReference type="ARBA" id="ARBA00023242"/>
    </source>
</evidence>
<sequence length="594" mass="65462">MGSSQQYCLRWNNHRSNLLTVFDQLLQNEAFTDVTLACDGGTSVKCHKMVLAACSPYFQCLFTELPCRHPVVVLKDVKYNDMKAILEYMYRGEVNVAHDQLGALLKVAEALKVKGLVEENGRSSKVEADRNDMSSPPRIGTSSTSISSVPHSSVSPPHSTHSPYMYGKSPVVDRSGRMNLPMWAVPLPHHPTAPVAPPNHPHAAATAAAAMLSSCYEAASSDMSPLRRKKLQSLLMSRDTPILRTVLGQGQVDSSQPVPLVCHPDTQERIHSNGSAQDNDRNVKAEPSEDAPSPYTDISMMDDETSPTGFPSDMRNVSSGIATYVPQQKPEWKRYKQYTRNDILSAIEAVRTGMSALQAARKYGVPSRTLYDKVKKLGITTSRPFKRGSNGNNSNSFPYGMSPVLSHVFSGVSENEEPIPPHPGGGILEPMFLQQALERSKGEFTEREALMALASAHAQTSAGSGSGSRHSGSNHNSSPENNGRSPSPNMLPLKYMRHGSMTPSPNNEDRMEDEDQVEDLSISRKEIHPPPPTGSVIVPPMSLLAKKAEELAEMNRGRIREENDIDRDRENERESDRDRQEDIENHSSDDSRRE</sequence>
<protein>
    <recommendedName>
        <fullName evidence="9">Protein bric-a-brac 1</fullName>
    </recommendedName>
</protein>
<evidence type="ECO:0008006" key="9">
    <source>
        <dbReference type="Google" id="ProtNLM"/>
    </source>
</evidence>
<accession>A0AAW2HUN0</accession>
<dbReference type="PANTHER" id="PTHR23110">
    <property type="entry name" value="BTB DOMAIN TRANSCRIPTION FACTOR"/>
    <property type="match status" value="1"/>
</dbReference>
<feature type="region of interest" description="Disordered" evidence="5">
    <location>
        <begin position="454"/>
        <end position="594"/>
    </location>
</feature>
<dbReference type="GO" id="GO:0006357">
    <property type="term" value="P:regulation of transcription by RNA polymerase II"/>
    <property type="evidence" value="ECO:0007669"/>
    <property type="project" value="TreeGrafter"/>
</dbReference>
<evidence type="ECO:0000256" key="1">
    <source>
        <dbReference type="ARBA" id="ARBA00004123"/>
    </source>
</evidence>
<feature type="compositionally biased region" description="Basic and acidic residues" evidence="5">
    <location>
        <begin position="278"/>
        <end position="287"/>
    </location>
</feature>
<dbReference type="AlphaFoldDB" id="A0AAW2HUN0"/>
<evidence type="ECO:0000313" key="8">
    <source>
        <dbReference type="EMBL" id="KAL0272995.1"/>
    </source>
</evidence>
<feature type="region of interest" description="Disordered" evidence="5">
    <location>
        <begin position="122"/>
        <end position="165"/>
    </location>
</feature>
<dbReference type="SMART" id="SM00225">
    <property type="entry name" value="BTB"/>
    <property type="match status" value="1"/>
</dbReference>
<feature type="domain" description="HTH psq-type" evidence="7">
    <location>
        <begin position="329"/>
        <end position="380"/>
    </location>
</feature>
<dbReference type="Pfam" id="PF05225">
    <property type="entry name" value="HTH_psq"/>
    <property type="match status" value="1"/>
</dbReference>
<feature type="region of interest" description="Disordered" evidence="5">
    <location>
        <begin position="265"/>
        <end position="312"/>
    </location>
</feature>
<keyword evidence="3 4" id="KW-0539">Nucleus</keyword>
<organism evidence="8">
    <name type="scientific">Menopon gallinae</name>
    <name type="common">poultry shaft louse</name>
    <dbReference type="NCBI Taxonomy" id="328185"/>
    <lineage>
        <taxon>Eukaryota</taxon>
        <taxon>Metazoa</taxon>
        <taxon>Ecdysozoa</taxon>
        <taxon>Arthropoda</taxon>
        <taxon>Hexapoda</taxon>
        <taxon>Insecta</taxon>
        <taxon>Pterygota</taxon>
        <taxon>Neoptera</taxon>
        <taxon>Paraneoptera</taxon>
        <taxon>Psocodea</taxon>
        <taxon>Troctomorpha</taxon>
        <taxon>Phthiraptera</taxon>
        <taxon>Amblycera</taxon>
        <taxon>Menoponidae</taxon>
        <taxon>Menopon</taxon>
    </lineage>
</organism>
<name>A0AAW2HUN0_9NEOP</name>
<gene>
    <name evidence="8" type="ORF">PYX00_005777</name>
</gene>
<dbReference type="FunFam" id="1.10.10.60:FF:000019">
    <property type="entry name" value="Ligand-dependent corepressor isoform 1"/>
    <property type="match status" value="1"/>
</dbReference>
<reference evidence="8" key="1">
    <citation type="journal article" date="2024" name="Gigascience">
        <title>Chromosome-level genome of the poultry shaft louse Menopon gallinae provides insight into the host-switching and adaptive evolution of parasitic lice.</title>
        <authorList>
            <person name="Xu Y."/>
            <person name="Ma L."/>
            <person name="Liu S."/>
            <person name="Liang Y."/>
            <person name="Liu Q."/>
            <person name="He Z."/>
            <person name="Tian L."/>
            <person name="Duan Y."/>
            <person name="Cai W."/>
            <person name="Li H."/>
            <person name="Song F."/>
        </authorList>
    </citation>
    <scope>NUCLEOTIDE SEQUENCE</scope>
    <source>
        <strain evidence="8">Cailab_2023a</strain>
    </source>
</reference>
<feature type="compositionally biased region" description="Low complexity" evidence="5">
    <location>
        <begin position="461"/>
        <end position="478"/>
    </location>
</feature>
<proteinExistence type="predicted"/>
<dbReference type="InterPro" id="IPR000210">
    <property type="entry name" value="BTB/POZ_dom"/>
</dbReference>
<evidence type="ECO:0000256" key="5">
    <source>
        <dbReference type="SAM" id="MobiDB-lite"/>
    </source>
</evidence>
<dbReference type="Gene3D" id="3.30.710.10">
    <property type="entry name" value="Potassium Channel Kv1.1, Chain A"/>
    <property type="match status" value="1"/>
</dbReference>
<dbReference type="InterPro" id="IPR007889">
    <property type="entry name" value="HTH_Psq"/>
</dbReference>
<dbReference type="CDD" id="cd18315">
    <property type="entry name" value="BTB_POZ_BAB-like"/>
    <property type="match status" value="1"/>
</dbReference>
<dbReference type="GO" id="GO:0005634">
    <property type="term" value="C:nucleus"/>
    <property type="evidence" value="ECO:0007669"/>
    <property type="project" value="UniProtKB-SubCell"/>
</dbReference>
<dbReference type="InterPro" id="IPR009057">
    <property type="entry name" value="Homeodomain-like_sf"/>
</dbReference>
<keyword evidence="2 4" id="KW-0238">DNA-binding</keyword>
<dbReference type="PROSITE" id="PS50097">
    <property type="entry name" value="BTB"/>
    <property type="match status" value="1"/>
</dbReference>
<dbReference type="PANTHER" id="PTHR23110:SF82">
    <property type="entry name" value="PROTEIN TRAMTRACK, ALPHA ISOFORM"/>
    <property type="match status" value="1"/>
</dbReference>
<feature type="compositionally biased region" description="Basic and acidic residues" evidence="5">
    <location>
        <begin position="122"/>
        <end position="132"/>
    </location>
</feature>